<organism evidence="6 7">
    <name type="scientific">Peptoniphilus olsenii</name>
    <dbReference type="NCBI Taxonomy" id="411570"/>
    <lineage>
        <taxon>Bacteria</taxon>
        <taxon>Bacillati</taxon>
        <taxon>Bacillota</taxon>
        <taxon>Tissierellia</taxon>
        <taxon>Tissierellales</taxon>
        <taxon>Peptoniphilaceae</taxon>
        <taxon>Peptoniphilus</taxon>
    </lineage>
</organism>
<dbReference type="EC" id="2.3.1.39" evidence="4"/>
<dbReference type="Gene3D" id="3.40.366.10">
    <property type="entry name" value="Malonyl-Coenzyme A Acyl Carrier Protein, domain 2"/>
    <property type="match status" value="1"/>
</dbReference>
<evidence type="ECO:0000256" key="4">
    <source>
        <dbReference type="PIRNR" id="PIRNR000446"/>
    </source>
</evidence>
<dbReference type="InterPro" id="IPR016036">
    <property type="entry name" value="Malonyl_transacylase_ACP-bd"/>
</dbReference>
<reference evidence="6 7" key="1">
    <citation type="submission" date="2024-06" db="EMBL/GenBank/DDBJ databases">
        <title>Genomic Encyclopedia of Type Strains, Phase IV (KMG-IV): sequencing the most valuable type-strain genomes for metagenomic binning, comparative biology and taxonomic classification.</title>
        <authorList>
            <person name="Goeker M."/>
        </authorList>
    </citation>
    <scope>NUCLEOTIDE SEQUENCE [LARGE SCALE GENOMIC DNA]</scope>
    <source>
        <strain evidence="6 7">DSM 21460</strain>
    </source>
</reference>
<dbReference type="Proteomes" id="UP001549162">
    <property type="component" value="Unassembled WGS sequence"/>
</dbReference>
<dbReference type="InterPro" id="IPR001227">
    <property type="entry name" value="Ac_transferase_dom_sf"/>
</dbReference>
<dbReference type="PIRSF" id="PIRSF000446">
    <property type="entry name" value="Mct"/>
    <property type="match status" value="1"/>
</dbReference>
<evidence type="ECO:0000256" key="2">
    <source>
        <dbReference type="ARBA" id="ARBA00023315"/>
    </source>
</evidence>
<gene>
    <name evidence="6" type="ORF">ABID14_000522</name>
</gene>
<evidence type="ECO:0000256" key="1">
    <source>
        <dbReference type="ARBA" id="ARBA00022679"/>
    </source>
</evidence>
<dbReference type="SUPFAM" id="SSF55048">
    <property type="entry name" value="Probable ACP-binding domain of malonyl-CoA ACP transacylase"/>
    <property type="match status" value="1"/>
</dbReference>
<dbReference type="RefSeq" id="WP_354366905.1">
    <property type="nucleotide sequence ID" value="NZ_JBEPMA010000002.1"/>
</dbReference>
<evidence type="ECO:0000313" key="6">
    <source>
        <dbReference type="EMBL" id="MET3616897.1"/>
    </source>
</evidence>
<dbReference type="EMBL" id="JBEPMA010000002">
    <property type="protein sequence ID" value="MET3616897.1"/>
    <property type="molecule type" value="Genomic_DNA"/>
</dbReference>
<keyword evidence="2 4" id="KW-0012">Acyltransferase</keyword>
<name>A0ABV2J800_9FIRM</name>
<evidence type="ECO:0000313" key="7">
    <source>
        <dbReference type="Proteomes" id="UP001549162"/>
    </source>
</evidence>
<dbReference type="InterPro" id="IPR016035">
    <property type="entry name" value="Acyl_Trfase/lysoPLipase"/>
</dbReference>
<proteinExistence type="inferred from homology"/>
<dbReference type="GO" id="GO:0004314">
    <property type="term" value="F:[acyl-carrier-protein] S-malonyltransferase activity"/>
    <property type="evidence" value="ECO:0007669"/>
    <property type="project" value="UniProtKB-EC"/>
</dbReference>
<dbReference type="PANTHER" id="PTHR42681">
    <property type="entry name" value="MALONYL-COA-ACYL CARRIER PROTEIN TRANSACYLASE, MITOCHONDRIAL"/>
    <property type="match status" value="1"/>
</dbReference>
<dbReference type="InterPro" id="IPR050858">
    <property type="entry name" value="Mal-CoA-ACP_Trans/PKS_FabD"/>
</dbReference>
<dbReference type="SUPFAM" id="SSF52151">
    <property type="entry name" value="FabD/lysophospholipase-like"/>
    <property type="match status" value="1"/>
</dbReference>
<dbReference type="Pfam" id="PF00698">
    <property type="entry name" value="Acyl_transf_1"/>
    <property type="match status" value="1"/>
</dbReference>
<comment type="catalytic activity">
    <reaction evidence="3 4">
        <text>holo-[ACP] + malonyl-CoA = malonyl-[ACP] + CoA</text>
        <dbReference type="Rhea" id="RHEA:41792"/>
        <dbReference type="Rhea" id="RHEA-COMP:9623"/>
        <dbReference type="Rhea" id="RHEA-COMP:9685"/>
        <dbReference type="ChEBI" id="CHEBI:57287"/>
        <dbReference type="ChEBI" id="CHEBI:57384"/>
        <dbReference type="ChEBI" id="CHEBI:64479"/>
        <dbReference type="ChEBI" id="CHEBI:78449"/>
        <dbReference type="EC" id="2.3.1.39"/>
    </reaction>
</comment>
<comment type="similarity">
    <text evidence="4">Belongs to the fabD family.</text>
</comment>
<keyword evidence="1 4" id="KW-0808">Transferase</keyword>
<dbReference type="InterPro" id="IPR014043">
    <property type="entry name" value="Acyl_transferase_dom"/>
</dbReference>
<dbReference type="PANTHER" id="PTHR42681:SF1">
    <property type="entry name" value="MALONYL-COA-ACYL CARRIER PROTEIN TRANSACYLASE, MITOCHONDRIAL"/>
    <property type="match status" value="1"/>
</dbReference>
<feature type="domain" description="Malonyl-CoA:ACP transacylase (MAT)" evidence="5">
    <location>
        <begin position="7"/>
        <end position="291"/>
    </location>
</feature>
<protein>
    <recommendedName>
        <fullName evidence="4">Malonyl CoA-acyl carrier protein transacylase</fullName>
        <ecNumber evidence="4">2.3.1.39</ecNumber>
    </recommendedName>
</protein>
<dbReference type="InterPro" id="IPR024925">
    <property type="entry name" value="Malonyl_CoA-ACP_transAc"/>
</dbReference>
<keyword evidence="7" id="KW-1185">Reference proteome</keyword>
<accession>A0ABV2J800</accession>
<sequence length="299" mass="33972">MSKTAIVFGGQGSQYKNMGEKFLCMEIAKPIYKNIKEYHKIIKDDDILTLSMTENLQPIMLAFQLAALEIIKSRMEVHATCGLSLGEYSSLVTSKVLNVEEALNLVKHRARLMANEAKKIDSAMLVVFNKSESELKSLLTSENLNEKVFISNINSPRQVVLAGEKSSINKMKNIFKNLSIKNISLEVSGAFHTNYMKNAAKKYTEYLEDVKFNRPKCKYYLNLTGQEYNDENFVDLLSKHITSPVRLFSCISNMINDKVTKVVEIGPGSVISNIIKKYFKEIEVISLKNEDEIIEFGRR</sequence>
<comment type="caution">
    <text evidence="6">The sequence shown here is derived from an EMBL/GenBank/DDBJ whole genome shotgun (WGS) entry which is preliminary data.</text>
</comment>
<dbReference type="Gene3D" id="3.30.70.250">
    <property type="entry name" value="Malonyl-CoA ACP transacylase, ACP-binding"/>
    <property type="match status" value="1"/>
</dbReference>
<dbReference type="SMART" id="SM00827">
    <property type="entry name" value="PKS_AT"/>
    <property type="match status" value="1"/>
</dbReference>
<evidence type="ECO:0000256" key="3">
    <source>
        <dbReference type="ARBA" id="ARBA00048462"/>
    </source>
</evidence>
<evidence type="ECO:0000259" key="5">
    <source>
        <dbReference type="SMART" id="SM00827"/>
    </source>
</evidence>